<name>A0ACC5ZGG5_9TELE</name>
<evidence type="ECO:0000313" key="2">
    <source>
        <dbReference type="Proteomes" id="UP000830395"/>
    </source>
</evidence>
<reference evidence="1" key="1">
    <citation type="submission" date="2020-02" db="EMBL/GenBank/DDBJ databases">
        <title>Genome sequencing of the panga catfish, Pangasius djambal.</title>
        <authorList>
            <person name="Wen M."/>
            <person name="Zahm M."/>
            <person name="Roques C."/>
            <person name="Cabau C."/>
            <person name="Klopp C."/>
            <person name="Donnadieu C."/>
            <person name="Jouanno E."/>
            <person name="Avarre J.-C."/>
            <person name="Campet M."/>
            <person name="Ha T."/>
            <person name="Dugue R."/>
            <person name="Lampietro C."/>
            <person name="Louis A."/>
            <person name="Herpin A."/>
            <person name="Echchiki A."/>
            <person name="Berthelot C."/>
            <person name="Parey E."/>
            <person name="Roest-Crollius H."/>
            <person name="Braasch I."/>
            <person name="Postlethwait J.H."/>
            <person name="Bobe J."/>
            <person name="Montfort J."/>
            <person name="Bouchez O."/>
            <person name="Begum T."/>
            <person name="Schartl M."/>
            <person name="Gustiano R."/>
            <person name="Guiguen Y."/>
        </authorList>
    </citation>
    <scope>NUCLEOTIDE SEQUENCE</scope>
    <source>
        <strain evidence="1">Pdj_M5554</strain>
    </source>
</reference>
<protein>
    <submittedName>
        <fullName evidence="1">Uncharacterized protein</fullName>
    </submittedName>
</protein>
<organism evidence="1 2">
    <name type="scientific">Pangasius djambal</name>
    <dbReference type="NCBI Taxonomy" id="1691987"/>
    <lineage>
        <taxon>Eukaryota</taxon>
        <taxon>Metazoa</taxon>
        <taxon>Chordata</taxon>
        <taxon>Craniata</taxon>
        <taxon>Vertebrata</taxon>
        <taxon>Euteleostomi</taxon>
        <taxon>Actinopterygii</taxon>
        <taxon>Neopterygii</taxon>
        <taxon>Teleostei</taxon>
        <taxon>Ostariophysi</taxon>
        <taxon>Siluriformes</taxon>
        <taxon>Pangasiidae</taxon>
        <taxon>Pangasius</taxon>
    </lineage>
</organism>
<accession>A0ACC5ZGG5</accession>
<comment type="caution">
    <text evidence="1">The sequence shown here is derived from an EMBL/GenBank/DDBJ whole genome shotgun (WGS) entry which is preliminary data.</text>
</comment>
<sequence>MSFFGLDCVKKKEKETERRIRANDREYNLSFRYATNGIKTSKYNVLTFLPINLFEQFQRIANAYFLCLLVLQVIPAISSLSWFTTVVPLALVLTVTAVKDAIDDINRHKSDRQVNNRKAEVLINGELRSEKWMNIQVGDIIRLENNQFVTADLLLLSSSEPMNLVYIETAELDGCVCVCLCVCVCVCVRMCACYLTTCSQQKNCVVN</sequence>
<keyword evidence="2" id="KW-1185">Reference proteome</keyword>
<dbReference type="Proteomes" id="UP000830395">
    <property type="component" value="Chromosome 24"/>
</dbReference>
<evidence type="ECO:0000313" key="1">
    <source>
        <dbReference type="EMBL" id="MCJ8746588.1"/>
    </source>
</evidence>
<proteinExistence type="predicted"/>
<dbReference type="EMBL" id="CM040998">
    <property type="protein sequence ID" value="MCJ8746588.1"/>
    <property type="molecule type" value="Genomic_DNA"/>
</dbReference>
<gene>
    <name evidence="1" type="ORF">PDJAM_G00143530</name>
</gene>